<evidence type="ECO:0000313" key="2">
    <source>
        <dbReference type="Proteomes" id="UP000814033"/>
    </source>
</evidence>
<name>A0ACB8RGR9_9AGAM</name>
<sequence length="378" mass="44609">MAFSSPAALKSEEWIHPREEERLHRADSAHLSAADRWWVRQQNWLEIRGYRLRARYRQGWSPSWRVNRTEKWKTEDGQDRMWVSAMDATRICDNAQVVMKMLRTKDDSSSEVETARYFSSNLLASDPRNHCVPVFEIIDVPFHDIRLIVMPRLRPFNDPPFQTFGEVVPFLSQIFEGIALMHEHSYAHRDCTSLNIMLDPSRMYPNSFHPIKLDRKLNFRGKAKHFSRTLRPPRYFLIDFGLSKWYAPGVPARDDPVRGGDKSAPEHRDGFTLCDPFPTDVYYLGNLLRQEFIQKYREFDFLEALVAKMVREVPSERPPMDNVVEEIQRISDRLTEKKLRSRLVRRNEWAFLRLYLDAKHLLRTARYIASKVPAMAEP</sequence>
<organism evidence="1 2">
    <name type="scientific">Auriscalpium vulgare</name>
    <dbReference type="NCBI Taxonomy" id="40419"/>
    <lineage>
        <taxon>Eukaryota</taxon>
        <taxon>Fungi</taxon>
        <taxon>Dikarya</taxon>
        <taxon>Basidiomycota</taxon>
        <taxon>Agaricomycotina</taxon>
        <taxon>Agaricomycetes</taxon>
        <taxon>Russulales</taxon>
        <taxon>Auriscalpiaceae</taxon>
        <taxon>Auriscalpium</taxon>
    </lineage>
</organism>
<accession>A0ACB8RGR9</accession>
<reference evidence="1" key="1">
    <citation type="submission" date="2021-02" db="EMBL/GenBank/DDBJ databases">
        <authorList>
            <consortium name="DOE Joint Genome Institute"/>
            <person name="Ahrendt S."/>
            <person name="Looney B.P."/>
            <person name="Miyauchi S."/>
            <person name="Morin E."/>
            <person name="Drula E."/>
            <person name="Courty P.E."/>
            <person name="Chicoki N."/>
            <person name="Fauchery L."/>
            <person name="Kohler A."/>
            <person name="Kuo A."/>
            <person name="Labutti K."/>
            <person name="Pangilinan J."/>
            <person name="Lipzen A."/>
            <person name="Riley R."/>
            <person name="Andreopoulos W."/>
            <person name="He G."/>
            <person name="Johnson J."/>
            <person name="Barry K.W."/>
            <person name="Grigoriev I.V."/>
            <person name="Nagy L."/>
            <person name="Hibbett D."/>
            <person name="Henrissat B."/>
            <person name="Matheny P.B."/>
            <person name="Labbe J."/>
            <person name="Martin F."/>
        </authorList>
    </citation>
    <scope>NUCLEOTIDE SEQUENCE</scope>
    <source>
        <strain evidence="1">FP105234-sp</strain>
    </source>
</reference>
<dbReference type="EMBL" id="MU276032">
    <property type="protein sequence ID" value="KAI0043107.1"/>
    <property type="molecule type" value="Genomic_DNA"/>
</dbReference>
<dbReference type="Proteomes" id="UP000814033">
    <property type="component" value="Unassembled WGS sequence"/>
</dbReference>
<comment type="caution">
    <text evidence="1">The sequence shown here is derived from an EMBL/GenBank/DDBJ whole genome shotgun (WGS) entry which is preliminary data.</text>
</comment>
<keyword evidence="2" id="KW-1185">Reference proteome</keyword>
<evidence type="ECO:0000313" key="1">
    <source>
        <dbReference type="EMBL" id="KAI0043107.1"/>
    </source>
</evidence>
<proteinExistence type="predicted"/>
<gene>
    <name evidence="1" type="ORF">FA95DRAFT_1590584</name>
</gene>
<reference evidence="1" key="2">
    <citation type="journal article" date="2022" name="New Phytol.">
        <title>Evolutionary transition to the ectomycorrhizal habit in the genomes of a hyperdiverse lineage of mushroom-forming fungi.</title>
        <authorList>
            <person name="Looney B."/>
            <person name="Miyauchi S."/>
            <person name="Morin E."/>
            <person name="Drula E."/>
            <person name="Courty P.E."/>
            <person name="Kohler A."/>
            <person name="Kuo A."/>
            <person name="LaButti K."/>
            <person name="Pangilinan J."/>
            <person name="Lipzen A."/>
            <person name="Riley R."/>
            <person name="Andreopoulos W."/>
            <person name="He G."/>
            <person name="Johnson J."/>
            <person name="Nolan M."/>
            <person name="Tritt A."/>
            <person name="Barry K.W."/>
            <person name="Grigoriev I.V."/>
            <person name="Nagy L.G."/>
            <person name="Hibbett D."/>
            <person name="Henrissat B."/>
            <person name="Matheny P.B."/>
            <person name="Labbe J."/>
            <person name="Martin F.M."/>
        </authorList>
    </citation>
    <scope>NUCLEOTIDE SEQUENCE</scope>
    <source>
        <strain evidence="1">FP105234-sp</strain>
    </source>
</reference>
<protein>
    <submittedName>
        <fullName evidence="1">Uncharacterized protein</fullName>
    </submittedName>
</protein>